<accession>A0A1H0UIJ8</accession>
<comment type="caution">
    <text evidence="3">The sequence shown here is derived from an EMBL/GenBank/DDBJ whole genome shotgun (WGS) entry which is preliminary data.</text>
</comment>
<dbReference type="Pfam" id="PF03592">
    <property type="entry name" value="Terminase_2"/>
    <property type="match status" value="1"/>
</dbReference>
<dbReference type="PANTHER" id="PTHR41328">
    <property type="entry name" value="TERMINASE SMALL SUBUNIT-RELATED"/>
    <property type="match status" value="1"/>
</dbReference>
<evidence type="ECO:0000313" key="3">
    <source>
        <dbReference type="EMBL" id="SDP66004.1"/>
    </source>
</evidence>
<dbReference type="InterPro" id="IPR005335">
    <property type="entry name" value="Terminase_ssu"/>
</dbReference>
<dbReference type="InterPro" id="IPR052404">
    <property type="entry name" value="SPP1-like_terminase"/>
</dbReference>
<evidence type="ECO:0000256" key="1">
    <source>
        <dbReference type="ARBA" id="ARBA00022612"/>
    </source>
</evidence>
<dbReference type="PANTHER" id="PTHR41328:SF2">
    <property type="entry name" value="TERMINASE SMALL SUBUNIT"/>
    <property type="match status" value="1"/>
</dbReference>
<dbReference type="EMBL" id="FNJC01000007">
    <property type="protein sequence ID" value="SDP66004.1"/>
    <property type="molecule type" value="Genomic_DNA"/>
</dbReference>
<proteinExistence type="predicted"/>
<gene>
    <name evidence="3" type="ORF">SAMN04488061_3649</name>
</gene>
<dbReference type="Gene3D" id="1.10.10.1400">
    <property type="entry name" value="Terminase, small subunit, N-terminal DNA-binding domain, HTH motif"/>
    <property type="match status" value="1"/>
</dbReference>
<sequence>MRSLTEKQTRFVEEFLRDLNATQAAIRAGYSGKTANQIGPKLLDREHVRAAIDSAKALRSERTKIDADWVLQRLVAEAEADVADLYGDDGDLRPVEEWPHIWRQGLVQGIDVQVVEVEGEPVATIKKLRLSDRVRRLEMIGKHVTVNAFQEVLQHRSLEGLAVRLDRARKRVGHLQHLANAGVAADTEDA</sequence>
<evidence type="ECO:0000313" key="4">
    <source>
        <dbReference type="Proteomes" id="UP000198795"/>
    </source>
</evidence>
<keyword evidence="4" id="KW-1185">Reference proteome</keyword>
<dbReference type="InterPro" id="IPR038713">
    <property type="entry name" value="Terminase_Gp1_N_sf"/>
</dbReference>
<reference evidence="3 4" key="1">
    <citation type="submission" date="2016-10" db="EMBL/GenBank/DDBJ databases">
        <authorList>
            <person name="Varghese N."/>
            <person name="Submissions S."/>
        </authorList>
    </citation>
    <scope>NUCLEOTIDE SEQUENCE [LARGE SCALE GENOMIC DNA]</scope>
    <source>
        <strain evidence="3 4">CGMCC 1.6497</strain>
    </source>
</reference>
<keyword evidence="1" id="KW-1188">Viral release from host cell</keyword>
<dbReference type="RefSeq" id="WP_090230799.1">
    <property type="nucleotide sequence ID" value="NZ_FNJC01000007.1"/>
</dbReference>
<name>A0A1H0UIJ8_9HYPH</name>
<protein>
    <submittedName>
        <fullName evidence="3">Phage terminase small subunit</fullName>
    </submittedName>
</protein>
<evidence type="ECO:0000256" key="2">
    <source>
        <dbReference type="ARBA" id="ARBA00023219"/>
    </source>
</evidence>
<organism evidence="3 4">
    <name type="scientific">Filomicrobium insigne</name>
    <dbReference type="NCBI Taxonomy" id="418854"/>
    <lineage>
        <taxon>Bacteria</taxon>
        <taxon>Pseudomonadati</taxon>
        <taxon>Pseudomonadota</taxon>
        <taxon>Alphaproteobacteria</taxon>
        <taxon>Hyphomicrobiales</taxon>
        <taxon>Hyphomicrobiaceae</taxon>
        <taxon>Filomicrobium</taxon>
    </lineage>
</organism>
<dbReference type="Proteomes" id="UP000198795">
    <property type="component" value="Unassembled WGS sequence"/>
</dbReference>
<keyword evidence="2" id="KW-0231">Viral genome packaging</keyword>